<dbReference type="SUPFAM" id="SSF48445">
    <property type="entry name" value="14-3-3 protein"/>
    <property type="match status" value="1"/>
</dbReference>
<dbReference type="InterPro" id="IPR036815">
    <property type="entry name" value="14-3-3_dom_sf"/>
</dbReference>
<feature type="compositionally biased region" description="Low complexity" evidence="1">
    <location>
        <begin position="458"/>
        <end position="476"/>
    </location>
</feature>
<dbReference type="AlphaFoldDB" id="A0A4U0VZ77"/>
<dbReference type="Proteomes" id="UP000308768">
    <property type="component" value="Unassembled WGS sequence"/>
</dbReference>
<evidence type="ECO:0000256" key="1">
    <source>
        <dbReference type="SAM" id="MobiDB-lite"/>
    </source>
</evidence>
<protein>
    <recommendedName>
        <fullName evidence="4">14-3-3 domain-containing protein</fullName>
    </recommendedName>
</protein>
<feature type="compositionally biased region" description="Pro residues" evidence="1">
    <location>
        <begin position="212"/>
        <end position="224"/>
    </location>
</feature>
<comment type="caution">
    <text evidence="2">The sequence shown here is derived from an EMBL/GenBank/DDBJ whole genome shotgun (WGS) entry which is preliminary data.</text>
</comment>
<feature type="compositionally biased region" description="Polar residues" evidence="1">
    <location>
        <begin position="139"/>
        <end position="158"/>
    </location>
</feature>
<dbReference type="STRING" id="331657.A0A4U0VZ77"/>
<dbReference type="Gene3D" id="1.20.190.20">
    <property type="entry name" value="14-3-3 domain"/>
    <property type="match status" value="1"/>
</dbReference>
<gene>
    <name evidence="2" type="ORF">B0A49_13299</name>
</gene>
<feature type="region of interest" description="Disordered" evidence="1">
    <location>
        <begin position="189"/>
        <end position="224"/>
    </location>
</feature>
<sequence>MANSDVDQKILGRLAELTSISNPLLSSCLHQVLGLSVLLSRKLFRARKFRKLDTSRDTKSLSLYYHIIWLSREGLSIVEVYVLPYTQDGQQGPECQTMAAKLRASFYHVFCLFHNHPPISQLGIPSFDSFGLARPLTPRANNGQTKRQSPGRDASTTPRARKSALRDAIPSMTSEASYITNPYAVGGPVASPPPTYPPPPLPSEGQQKQFSPPTPSHPPGPAPVVVPDSLAPTSFLLPPLNFVPRTITYFQTASTLAQALLPGSHPLRLSVALEQSAFLWDCARDYDRARRSARQAIKDVYEAPEGMNDAEFEDAAALVGALGAIVKRSTADSTSKTGSGSTGSKLSSPRGDAPAKKRADNGGASTSIPPLPTRSTAANTGVRKGPRDRTAASLEAEGGPGPGPVRSSPRGRREETGRVEPVEQLPRHSSASNSSSNADKASKRARVERAEEAHRRGVASSRTSRSSAGRETAASRVGVSRGSAASRQSDGGEDVTSRVGPDRRGGRAGGRPVALGGVYEPTGIGVARTTDAALVSR</sequence>
<feature type="region of interest" description="Disordered" evidence="1">
    <location>
        <begin position="135"/>
        <end position="167"/>
    </location>
</feature>
<evidence type="ECO:0000313" key="2">
    <source>
        <dbReference type="EMBL" id="TKA55094.1"/>
    </source>
</evidence>
<feature type="region of interest" description="Disordered" evidence="1">
    <location>
        <begin position="328"/>
        <end position="537"/>
    </location>
</feature>
<feature type="compositionally biased region" description="Basic and acidic residues" evidence="1">
    <location>
        <begin position="440"/>
        <end position="455"/>
    </location>
</feature>
<feature type="compositionally biased region" description="Low complexity" evidence="1">
    <location>
        <begin position="333"/>
        <end position="348"/>
    </location>
</feature>
<evidence type="ECO:0000313" key="3">
    <source>
        <dbReference type="Proteomes" id="UP000308768"/>
    </source>
</evidence>
<evidence type="ECO:0008006" key="4">
    <source>
        <dbReference type="Google" id="ProtNLM"/>
    </source>
</evidence>
<feature type="compositionally biased region" description="Basic and acidic residues" evidence="1">
    <location>
        <begin position="411"/>
        <end position="421"/>
    </location>
</feature>
<keyword evidence="3" id="KW-1185">Reference proteome</keyword>
<feature type="compositionally biased region" description="Polar residues" evidence="1">
    <location>
        <begin position="363"/>
        <end position="379"/>
    </location>
</feature>
<feature type="compositionally biased region" description="Pro residues" evidence="1">
    <location>
        <begin position="190"/>
        <end position="202"/>
    </location>
</feature>
<dbReference type="OrthoDB" id="5370350at2759"/>
<reference evidence="2 3" key="1">
    <citation type="submission" date="2017-03" db="EMBL/GenBank/DDBJ databases">
        <title>Genomes of endolithic fungi from Antarctica.</title>
        <authorList>
            <person name="Coleine C."/>
            <person name="Masonjones S."/>
            <person name="Stajich J.E."/>
        </authorList>
    </citation>
    <scope>NUCLEOTIDE SEQUENCE [LARGE SCALE GENOMIC DNA]</scope>
    <source>
        <strain evidence="2 3">CCFEE 5187</strain>
    </source>
</reference>
<dbReference type="EMBL" id="NAJN01002265">
    <property type="protein sequence ID" value="TKA55094.1"/>
    <property type="molecule type" value="Genomic_DNA"/>
</dbReference>
<proteinExistence type="predicted"/>
<accession>A0A4U0VZ77</accession>
<organism evidence="2 3">
    <name type="scientific">Cryomyces minteri</name>
    <dbReference type="NCBI Taxonomy" id="331657"/>
    <lineage>
        <taxon>Eukaryota</taxon>
        <taxon>Fungi</taxon>
        <taxon>Dikarya</taxon>
        <taxon>Ascomycota</taxon>
        <taxon>Pezizomycotina</taxon>
        <taxon>Dothideomycetes</taxon>
        <taxon>Dothideomycetes incertae sedis</taxon>
        <taxon>Cryomyces</taxon>
    </lineage>
</organism>
<name>A0A4U0VZ77_9PEZI</name>
<feature type="compositionally biased region" description="Low complexity" evidence="1">
    <location>
        <begin position="429"/>
        <end position="439"/>
    </location>
</feature>